<gene>
    <name evidence="2" type="primary">Dper\GL22466</name>
    <name evidence="2" type="ORF">Dper_GL22466</name>
</gene>
<dbReference type="OrthoDB" id="5860246at2759"/>
<organism evidence="3">
    <name type="scientific">Drosophila persimilis</name>
    <name type="common">Fruit fly</name>
    <dbReference type="NCBI Taxonomy" id="7234"/>
    <lineage>
        <taxon>Eukaryota</taxon>
        <taxon>Metazoa</taxon>
        <taxon>Ecdysozoa</taxon>
        <taxon>Arthropoda</taxon>
        <taxon>Hexapoda</taxon>
        <taxon>Insecta</taxon>
        <taxon>Pterygota</taxon>
        <taxon>Neoptera</taxon>
        <taxon>Endopterygota</taxon>
        <taxon>Diptera</taxon>
        <taxon>Brachycera</taxon>
        <taxon>Muscomorpha</taxon>
        <taxon>Ephydroidea</taxon>
        <taxon>Drosophilidae</taxon>
        <taxon>Drosophila</taxon>
        <taxon>Sophophora</taxon>
    </lineage>
</organism>
<dbReference type="eggNOG" id="KOG4801">
    <property type="taxonomic scope" value="Eukaryota"/>
</dbReference>
<sequence>MMTFNVPDPMIHKMRLFFVDLNIKSRGLITNSFIMTNQPHPQPQQQTVANNSHLRNALLQGALPQPQQQTQQQSQQQSQQPQLQQHQLTTGTIEDSVLKELPAASPTPCLQGQIVGSTTTPLKAKLVAGSTLSSSHATLTALLNNGGAGVAVGVGVGVGVAPVVNPAPKDSHLVALPAPKPVEVPLSKFGSLTVAKVMLADISIRNNVLRLGATNLTQAKSKSKSNLLDTLIRTLHANL</sequence>
<evidence type="ECO:0000313" key="3">
    <source>
        <dbReference type="Proteomes" id="UP000008744"/>
    </source>
</evidence>
<proteinExistence type="predicted"/>
<accession>B4H1J2</accession>
<dbReference type="STRING" id="7234.B4H1J2"/>
<dbReference type="HOGENOM" id="CLU_1162212_0_0_1"/>
<feature type="region of interest" description="Disordered" evidence="1">
    <location>
        <begin position="63"/>
        <end position="87"/>
    </location>
</feature>
<dbReference type="AlphaFoldDB" id="B4H1J2"/>
<keyword evidence="3" id="KW-1185">Reference proteome</keyword>
<reference evidence="2 3" key="1">
    <citation type="journal article" date="2007" name="Nature">
        <title>Evolution of genes and genomes on the Drosophila phylogeny.</title>
        <authorList>
            <consortium name="Drosophila 12 Genomes Consortium"/>
            <person name="Clark A.G."/>
            <person name="Eisen M.B."/>
            <person name="Smith D.R."/>
            <person name="Bergman C.M."/>
            <person name="Oliver B."/>
            <person name="Markow T.A."/>
            <person name="Kaufman T.C."/>
            <person name="Kellis M."/>
            <person name="Gelbart W."/>
            <person name="Iyer V.N."/>
            <person name="Pollard D.A."/>
            <person name="Sackton T.B."/>
            <person name="Larracuente A.M."/>
            <person name="Singh N.D."/>
            <person name="Abad J.P."/>
            <person name="Abt D.N."/>
            <person name="Adryan B."/>
            <person name="Aguade M."/>
            <person name="Akashi H."/>
            <person name="Anderson W.W."/>
            <person name="Aquadro C.F."/>
            <person name="Ardell D.H."/>
            <person name="Arguello R."/>
            <person name="Artieri C.G."/>
            <person name="Barbash D.A."/>
            <person name="Barker D."/>
            <person name="Barsanti P."/>
            <person name="Batterham P."/>
            <person name="Batzoglou S."/>
            <person name="Begun D."/>
            <person name="Bhutkar A."/>
            <person name="Blanco E."/>
            <person name="Bosak S.A."/>
            <person name="Bradley R.K."/>
            <person name="Brand A.D."/>
            <person name="Brent M.R."/>
            <person name="Brooks A.N."/>
            <person name="Brown R.H."/>
            <person name="Butlin R.K."/>
            <person name="Caggese C."/>
            <person name="Calvi B.R."/>
            <person name="Bernardo de Carvalho A."/>
            <person name="Caspi A."/>
            <person name="Castrezana S."/>
            <person name="Celniker S.E."/>
            <person name="Chang J.L."/>
            <person name="Chapple C."/>
            <person name="Chatterji S."/>
            <person name="Chinwalla A."/>
            <person name="Civetta A."/>
            <person name="Clifton S.W."/>
            <person name="Comeron J.M."/>
            <person name="Costello J.C."/>
            <person name="Coyne J.A."/>
            <person name="Daub J."/>
            <person name="David R.G."/>
            <person name="Delcher A.L."/>
            <person name="Delehaunty K."/>
            <person name="Do C.B."/>
            <person name="Ebling H."/>
            <person name="Edwards K."/>
            <person name="Eickbush T."/>
            <person name="Evans J.D."/>
            <person name="Filipski A."/>
            <person name="Findeiss S."/>
            <person name="Freyhult E."/>
            <person name="Fulton L."/>
            <person name="Fulton R."/>
            <person name="Garcia A.C."/>
            <person name="Gardiner A."/>
            <person name="Garfield D.A."/>
            <person name="Garvin B.E."/>
            <person name="Gibson G."/>
            <person name="Gilbert D."/>
            <person name="Gnerre S."/>
            <person name="Godfrey J."/>
            <person name="Good R."/>
            <person name="Gotea V."/>
            <person name="Gravely B."/>
            <person name="Greenberg A.J."/>
            <person name="Griffiths-Jones S."/>
            <person name="Gross S."/>
            <person name="Guigo R."/>
            <person name="Gustafson E.A."/>
            <person name="Haerty W."/>
            <person name="Hahn M.W."/>
            <person name="Halligan D.L."/>
            <person name="Halpern A.L."/>
            <person name="Halter G.M."/>
            <person name="Han M.V."/>
            <person name="Heger A."/>
            <person name="Hillier L."/>
            <person name="Hinrichs A.S."/>
            <person name="Holmes I."/>
            <person name="Hoskins R.A."/>
            <person name="Hubisz M.J."/>
            <person name="Hultmark D."/>
            <person name="Huntley M.A."/>
            <person name="Jaffe D.B."/>
            <person name="Jagadeeshan S."/>
            <person name="Jeck W.R."/>
            <person name="Johnson J."/>
            <person name="Jones C.D."/>
            <person name="Jordan W.C."/>
            <person name="Karpen G.H."/>
            <person name="Kataoka E."/>
            <person name="Keightley P.D."/>
            <person name="Kheradpour P."/>
            <person name="Kirkness E.F."/>
            <person name="Koerich L.B."/>
            <person name="Kristiansen K."/>
            <person name="Kudrna D."/>
            <person name="Kulathinal R.J."/>
            <person name="Kumar S."/>
            <person name="Kwok R."/>
            <person name="Lander E."/>
            <person name="Langley C.H."/>
            <person name="Lapoint R."/>
            <person name="Lazzaro B.P."/>
            <person name="Lee S.J."/>
            <person name="Levesque L."/>
            <person name="Li R."/>
            <person name="Lin C.F."/>
            <person name="Lin M.F."/>
            <person name="Lindblad-Toh K."/>
            <person name="Llopart A."/>
            <person name="Long M."/>
            <person name="Low L."/>
            <person name="Lozovsky E."/>
            <person name="Lu J."/>
            <person name="Luo M."/>
            <person name="Machado C.A."/>
            <person name="Makalowski W."/>
            <person name="Marzo M."/>
            <person name="Matsuda M."/>
            <person name="Matzkin L."/>
            <person name="McAllister B."/>
            <person name="McBride C.S."/>
            <person name="McKernan B."/>
            <person name="McKernan K."/>
            <person name="Mendez-Lago M."/>
            <person name="Minx P."/>
            <person name="Mollenhauer M.U."/>
            <person name="Montooth K."/>
            <person name="Mount S.M."/>
            <person name="Mu X."/>
            <person name="Myers E."/>
            <person name="Negre B."/>
            <person name="Newfeld S."/>
            <person name="Nielsen R."/>
            <person name="Noor M.A."/>
            <person name="O'Grady P."/>
            <person name="Pachter L."/>
            <person name="Papaceit M."/>
            <person name="Parisi M.J."/>
            <person name="Parisi M."/>
            <person name="Parts L."/>
            <person name="Pedersen J.S."/>
            <person name="Pesole G."/>
            <person name="Phillippy A.M."/>
            <person name="Ponting C.P."/>
            <person name="Pop M."/>
            <person name="Porcelli D."/>
            <person name="Powell J.R."/>
            <person name="Prohaska S."/>
            <person name="Pruitt K."/>
            <person name="Puig M."/>
            <person name="Quesneville H."/>
            <person name="Ram K.R."/>
            <person name="Rand D."/>
            <person name="Rasmussen M.D."/>
            <person name="Reed L.K."/>
            <person name="Reenan R."/>
            <person name="Reily A."/>
            <person name="Remington K.A."/>
            <person name="Rieger T.T."/>
            <person name="Ritchie M.G."/>
            <person name="Robin C."/>
            <person name="Rogers Y.H."/>
            <person name="Rohde C."/>
            <person name="Rozas J."/>
            <person name="Rubenfield M.J."/>
            <person name="Ruiz A."/>
            <person name="Russo S."/>
            <person name="Salzberg S.L."/>
            <person name="Sanchez-Gracia A."/>
            <person name="Saranga D.J."/>
            <person name="Sato H."/>
            <person name="Schaeffer S.W."/>
            <person name="Schatz M.C."/>
            <person name="Schlenke T."/>
            <person name="Schwartz R."/>
            <person name="Segarra C."/>
            <person name="Singh R.S."/>
            <person name="Sirot L."/>
            <person name="Sirota M."/>
            <person name="Sisneros N.B."/>
            <person name="Smith C.D."/>
            <person name="Smith T.F."/>
            <person name="Spieth J."/>
            <person name="Stage D.E."/>
            <person name="Stark A."/>
            <person name="Stephan W."/>
            <person name="Strausberg R.L."/>
            <person name="Strempel S."/>
            <person name="Sturgill D."/>
            <person name="Sutton G."/>
            <person name="Sutton G.G."/>
            <person name="Tao W."/>
            <person name="Teichmann S."/>
            <person name="Tobari Y.N."/>
            <person name="Tomimura Y."/>
            <person name="Tsolas J.M."/>
            <person name="Valente V.L."/>
            <person name="Venter E."/>
            <person name="Venter J.C."/>
            <person name="Vicario S."/>
            <person name="Vieira F.G."/>
            <person name="Vilella A.J."/>
            <person name="Villasante A."/>
            <person name="Walenz B."/>
            <person name="Wang J."/>
            <person name="Wasserman M."/>
            <person name="Watts T."/>
            <person name="Wilson D."/>
            <person name="Wilson R.K."/>
            <person name="Wing R.A."/>
            <person name="Wolfner M.F."/>
            <person name="Wong A."/>
            <person name="Wong G.K."/>
            <person name="Wu C.I."/>
            <person name="Wu G."/>
            <person name="Yamamoto D."/>
            <person name="Yang H.P."/>
            <person name="Yang S.P."/>
            <person name="Yorke J.A."/>
            <person name="Yoshida K."/>
            <person name="Zdobnov E."/>
            <person name="Zhang P."/>
            <person name="Zhang Y."/>
            <person name="Zimin A.V."/>
            <person name="Baldwin J."/>
            <person name="Abdouelleil A."/>
            <person name="Abdulkadir J."/>
            <person name="Abebe A."/>
            <person name="Abera B."/>
            <person name="Abreu J."/>
            <person name="Acer S.C."/>
            <person name="Aftuck L."/>
            <person name="Alexander A."/>
            <person name="An P."/>
            <person name="Anderson E."/>
            <person name="Anderson S."/>
            <person name="Arachi H."/>
            <person name="Azer M."/>
            <person name="Bachantsang P."/>
            <person name="Barry A."/>
            <person name="Bayul T."/>
            <person name="Berlin A."/>
            <person name="Bessette D."/>
            <person name="Bloom T."/>
            <person name="Blye J."/>
            <person name="Boguslavskiy L."/>
            <person name="Bonnet C."/>
            <person name="Boukhgalter B."/>
            <person name="Bourzgui I."/>
            <person name="Brown A."/>
            <person name="Cahill P."/>
            <person name="Channer S."/>
            <person name="Cheshatsang Y."/>
            <person name="Chuda L."/>
            <person name="Citroen M."/>
            <person name="Collymore A."/>
            <person name="Cooke P."/>
            <person name="Costello M."/>
            <person name="D'Aco K."/>
            <person name="Daza R."/>
            <person name="De Haan G."/>
            <person name="DeGray S."/>
            <person name="DeMaso C."/>
            <person name="Dhargay N."/>
            <person name="Dooley K."/>
            <person name="Dooley E."/>
            <person name="Doricent M."/>
            <person name="Dorje P."/>
            <person name="Dorjee K."/>
            <person name="Dupes A."/>
            <person name="Elong R."/>
            <person name="Falk J."/>
            <person name="Farina A."/>
            <person name="Faro S."/>
            <person name="Ferguson D."/>
            <person name="Fisher S."/>
            <person name="Foley C.D."/>
            <person name="Franke A."/>
            <person name="Friedrich D."/>
            <person name="Gadbois L."/>
            <person name="Gearin G."/>
            <person name="Gearin C.R."/>
            <person name="Giannoukos G."/>
            <person name="Goode T."/>
            <person name="Graham J."/>
            <person name="Grandbois E."/>
            <person name="Grewal S."/>
            <person name="Gyaltsen K."/>
            <person name="Hafez N."/>
            <person name="Hagos B."/>
            <person name="Hall J."/>
            <person name="Henson C."/>
            <person name="Hollinger A."/>
            <person name="Honan T."/>
            <person name="Huard M.D."/>
            <person name="Hughes L."/>
            <person name="Hurhula B."/>
            <person name="Husby M.E."/>
            <person name="Kamat A."/>
            <person name="Kanga B."/>
            <person name="Kashin S."/>
            <person name="Khazanovich D."/>
            <person name="Kisner P."/>
            <person name="Lance K."/>
            <person name="Lara M."/>
            <person name="Lee W."/>
            <person name="Lennon N."/>
            <person name="Letendre F."/>
            <person name="LeVine R."/>
            <person name="Lipovsky A."/>
            <person name="Liu X."/>
            <person name="Liu J."/>
            <person name="Liu S."/>
            <person name="Lokyitsang T."/>
            <person name="Lokyitsang Y."/>
            <person name="Lubonja R."/>
            <person name="Lui A."/>
            <person name="MacDonald P."/>
            <person name="Magnisalis V."/>
            <person name="Maru K."/>
            <person name="Matthews C."/>
            <person name="McCusker W."/>
            <person name="McDonough S."/>
            <person name="Mehta T."/>
            <person name="Meldrim J."/>
            <person name="Meneus L."/>
            <person name="Mihai O."/>
            <person name="Mihalev A."/>
            <person name="Mihova T."/>
            <person name="Mittelman R."/>
            <person name="Mlenga V."/>
            <person name="Montmayeur A."/>
            <person name="Mulrain L."/>
            <person name="Navidi A."/>
            <person name="Naylor J."/>
            <person name="Negash T."/>
            <person name="Nguyen T."/>
            <person name="Nguyen N."/>
            <person name="Nicol R."/>
            <person name="Norbu C."/>
            <person name="Norbu N."/>
            <person name="Novod N."/>
            <person name="O'Neill B."/>
            <person name="Osman S."/>
            <person name="Markiewicz E."/>
            <person name="Oyono O.L."/>
            <person name="Patti C."/>
            <person name="Phunkhang P."/>
            <person name="Pierre F."/>
            <person name="Priest M."/>
            <person name="Raghuraman S."/>
            <person name="Rege F."/>
            <person name="Reyes R."/>
            <person name="Rise C."/>
            <person name="Rogov P."/>
            <person name="Ross K."/>
            <person name="Ryan E."/>
            <person name="Settipalli S."/>
            <person name="Shea T."/>
            <person name="Sherpa N."/>
            <person name="Shi L."/>
            <person name="Shih D."/>
            <person name="Sparrow T."/>
            <person name="Spaulding J."/>
            <person name="Stalker J."/>
            <person name="Stange-Thomann N."/>
            <person name="Stavropoulos S."/>
            <person name="Stone C."/>
            <person name="Strader C."/>
            <person name="Tesfaye S."/>
            <person name="Thomson T."/>
            <person name="Thoulutsang Y."/>
            <person name="Thoulutsang D."/>
            <person name="Topham K."/>
            <person name="Topping I."/>
            <person name="Tsamla T."/>
            <person name="Vassiliev H."/>
            <person name="Vo A."/>
            <person name="Wangchuk T."/>
            <person name="Wangdi T."/>
            <person name="Weiand M."/>
            <person name="Wilkinson J."/>
            <person name="Wilson A."/>
            <person name="Yadav S."/>
            <person name="Young G."/>
            <person name="Yu Q."/>
            <person name="Zembek L."/>
            <person name="Zhong D."/>
            <person name="Zimmer A."/>
            <person name="Zwirko Z."/>
            <person name="Jaffe D.B."/>
            <person name="Alvarez P."/>
            <person name="Brockman W."/>
            <person name="Butler J."/>
            <person name="Chin C."/>
            <person name="Gnerre S."/>
            <person name="Grabherr M."/>
            <person name="Kleber M."/>
            <person name="Mauceli E."/>
            <person name="MacCallum I."/>
        </authorList>
    </citation>
    <scope>NUCLEOTIDE SEQUENCE [LARGE SCALE GENOMIC DNA]</scope>
    <source>
        <strain evidence="3">MSH-3 / Tucson 14011-0111.49</strain>
    </source>
</reference>
<dbReference type="Proteomes" id="UP000008744">
    <property type="component" value="Unassembled WGS sequence"/>
</dbReference>
<name>B4H1J2_DROPE</name>
<protein>
    <submittedName>
        <fullName evidence="2">GL22466</fullName>
    </submittedName>
</protein>
<evidence type="ECO:0000313" key="2">
    <source>
        <dbReference type="EMBL" id="EDW30169.1"/>
    </source>
</evidence>
<dbReference type="EMBL" id="CH479202">
    <property type="protein sequence ID" value="EDW30169.1"/>
    <property type="molecule type" value="Genomic_DNA"/>
</dbReference>
<evidence type="ECO:0000256" key="1">
    <source>
        <dbReference type="SAM" id="MobiDB-lite"/>
    </source>
</evidence>